<dbReference type="Proteomes" id="UP000739411">
    <property type="component" value="Unassembled WGS sequence"/>
</dbReference>
<evidence type="ECO:0000313" key="2">
    <source>
        <dbReference type="Proteomes" id="UP000739411"/>
    </source>
</evidence>
<name>A0A935K4Y8_9RHOO</name>
<dbReference type="AlphaFoldDB" id="A0A935K4Y8"/>
<reference evidence="1 2" key="1">
    <citation type="submission" date="2020-10" db="EMBL/GenBank/DDBJ databases">
        <title>Connecting structure to function with the recovery of over 1000 high-quality activated sludge metagenome-assembled genomes encoding full-length rRNA genes using long-read sequencing.</title>
        <authorList>
            <person name="Singleton C.M."/>
            <person name="Petriglieri F."/>
            <person name="Kristensen J.M."/>
            <person name="Kirkegaard R.H."/>
            <person name="Michaelsen T.Y."/>
            <person name="Andersen M.H."/>
            <person name="Karst S.M."/>
            <person name="Dueholm M.S."/>
            <person name="Nielsen P.H."/>
            <person name="Albertsen M."/>
        </authorList>
    </citation>
    <scope>NUCLEOTIDE SEQUENCE [LARGE SCALE GENOMIC DNA]</scope>
    <source>
        <strain evidence="1">EsbW_18-Q3-R4-48_BATAC.463</strain>
    </source>
</reference>
<dbReference type="EMBL" id="JADJMS010000045">
    <property type="protein sequence ID" value="MBK7416443.1"/>
    <property type="molecule type" value="Genomic_DNA"/>
</dbReference>
<proteinExistence type="predicted"/>
<organism evidence="1 2">
    <name type="scientific">Candidatus Dechloromonas phosphorivorans</name>
    <dbReference type="NCBI Taxonomy" id="2899244"/>
    <lineage>
        <taxon>Bacteria</taxon>
        <taxon>Pseudomonadati</taxon>
        <taxon>Pseudomonadota</taxon>
        <taxon>Betaproteobacteria</taxon>
        <taxon>Rhodocyclales</taxon>
        <taxon>Azonexaceae</taxon>
        <taxon>Dechloromonas</taxon>
    </lineage>
</organism>
<accession>A0A935K4Y8</accession>
<evidence type="ECO:0000313" key="1">
    <source>
        <dbReference type="EMBL" id="MBK7416443.1"/>
    </source>
</evidence>
<gene>
    <name evidence="1" type="ORF">IPJ38_16435</name>
</gene>
<sequence>MQVTKVLDYLKKHGQLLDFDIAAATNISIEEVRASLAELSARGDISQCTVTTHVKGKTIEGFQCRLSGYIPRPAPGRKPGIK</sequence>
<protein>
    <submittedName>
        <fullName evidence="1">Transcriptional regulator</fullName>
    </submittedName>
</protein>
<dbReference type="InterPro" id="IPR036388">
    <property type="entry name" value="WH-like_DNA-bd_sf"/>
</dbReference>
<dbReference type="Gene3D" id="1.10.10.10">
    <property type="entry name" value="Winged helix-like DNA-binding domain superfamily/Winged helix DNA-binding domain"/>
    <property type="match status" value="1"/>
</dbReference>
<comment type="caution">
    <text evidence="1">The sequence shown here is derived from an EMBL/GenBank/DDBJ whole genome shotgun (WGS) entry which is preliminary data.</text>
</comment>